<protein>
    <submittedName>
        <fullName evidence="2">Uncharacterized protein</fullName>
    </submittedName>
</protein>
<dbReference type="EMBL" id="MTKS01000197">
    <property type="protein sequence ID" value="RWX51157.1"/>
    <property type="molecule type" value="Genomic_DNA"/>
</dbReference>
<accession>A0A444JDR8</accession>
<feature type="transmembrane region" description="Helical" evidence="1">
    <location>
        <begin position="24"/>
        <end position="45"/>
    </location>
</feature>
<dbReference type="Proteomes" id="UP000288892">
    <property type="component" value="Unassembled WGS sequence"/>
</dbReference>
<feature type="non-terminal residue" evidence="2">
    <location>
        <position position="1"/>
    </location>
</feature>
<gene>
    <name evidence="2" type="ORF">VU01_11971</name>
</gene>
<keyword evidence="1" id="KW-0472">Membrane</keyword>
<organism evidence="2 3">
    <name type="scientific">Candidatus Electrothrix marina</name>
    <dbReference type="NCBI Taxonomy" id="1859130"/>
    <lineage>
        <taxon>Bacteria</taxon>
        <taxon>Pseudomonadati</taxon>
        <taxon>Thermodesulfobacteriota</taxon>
        <taxon>Desulfobulbia</taxon>
        <taxon>Desulfobulbales</taxon>
        <taxon>Desulfobulbaceae</taxon>
        <taxon>Candidatus Electrothrix</taxon>
    </lineage>
</organism>
<name>A0A444JDR8_9BACT</name>
<evidence type="ECO:0000256" key="1">
    <source>
        <dbReference type="SAM" id="Phobius"/>
    </source>
</evidence>
<dbReference type="AlphaFoldDB" id="A0A444JDR8"/>
<reference evidence="2 3" key="1">
    <citation type="submission" date="2017-01" db="EMBL/GenBank/DDBJ databases">
        <title>The cable genome- insights into the physiology and evolution of filamentous bacteria capable of sulfide oxidation via long distance electron transfer.</title>
        <authorList>
            <person name="Schreiber L."/>
            <person name="Bjerg J.T."/>
            <person name="Boggild A."/>
            <person name="Van De Vossenberg J."/>
            <person name="Meysman F."/>
            <person name="Nielsen L.P."/>
            <person name="Schramm A."/>
            <person name="Kjeldsen K.U."/>
        </authorList>
    </citation>
    <scope>NUCLEOTIDE SEQUENCE [LARGE SCALE GENOMIC DNA]</scope>
    <source>
        <strain evidence="2">A5</strain>
    </source>
</reference>
<evidence type="ECO:0000313" key="3">
    <source>
        <dbReference type="Proteomes" id="UP000288892"/>
    </source>
</evidence>
<proteinExistence type="predicted"/>
<comment type="caution">
    <text evidence="2">The sequence shown here is derived from an EMBL/GenBank/DDBJ whole genome shotgun (WGS) entry which is preliminary data.</text>
</comment>
<keyword evidence="1" id="KW-1133">Transmembrane helix</keyword>
<evidence type="ECO:0000313" key="2">
    <source>
        <dbReference type="EMBL" id="RWX51157.1"/>
    </source>
</evidence>
<keyword evidence="3" id="KW-1185">Reference proteome</keyword>
<sequence>CWAGFISIELIFIQLFHKLIGYPLYTYAAVVFAFLIAAGTGSYMTDKFFSG</sequence>
<keyword evidence="1" id="KW-0812">Transmembrane</keyword>